<evidence type="ECO:0000256" key="1">
    <source>
        <dbReference type="SAM" id="MobiDB-lite"/>
    </source>
</evidence>
<organism evidence="2 3">
    <name type="scientific">Silvanigrella paludirubra</name>
    <dbReference type="NCBI Taxonomy" id="2499159"/>
    <lineage>
        <taxon>Bacteria</taxon>
        <taxon>Pseudomonadati</taxon>
        <taxon>Bdellovibrionota</taxon>
        <taxon>Oligoflexia</taxon>
        <taxon>Silvanigrellales</taxon>
        <taxon>Silvanigrellaceae</taxon>
        <taxon>Silvanigrella</taxon>
    </lineage>
</organism>
<dbReference type="RefSeq" id="WP_153417823.1">
    <property type="nucleotide sequence ID" value="NZ_CM018765.1"/>
</dbReference>
<proteinExistence type="predicted"/>
<protein>
    <submittedName>
        <fullName evidence="2">Uncharacterized protein</fullName>
    </submittedName>
</protein>
<gene>
    <name evidence="2" type="ORF">GCL60_16945</name>
</gene>
<evidence type="ECO:0000313" key="3">
    <source>
        <dbReference type="Proteomes" id="UP000437748"/>
    </source>
</evidence>
<feature type="region of interest" description="Disordered" evidence="1">
    <location>
        <begin position="101"/>
        <end position="123"/>
    </location>
</feature>
<dbReference type="AlphaFoldDB" id="A0A6N6VMZ6"/>
<evidence type="ECO:0000313" key="2">
    <source>
        <dbReference type="EMBL" id="KAB8035635.1"/>
    </source>
</evidence>
<dbReference type="Proteomes" id="UP000437748">
    <property type="component" value="Unassembled WGS sequence"/>
</dbReference>
<dbReference type="EMBL" id="WFLM01000010">
    <property type="protein sequence ID" value="KAB8035635.1"/>
    <property type="molecule type" value="Genomic_DNA"/>
</dbReference>
<keyword evidence="2" id="KW-0614">Plasmid</keyword>
<sequence>MKGCAGVQIMEKGIVWRRELLSGSPVQSIATKYNVNSQVVSRAIWLARIPEDLKVIIKQNPEVFTRGTLINGFASKRSQCEKNSFELVRSEILRMVKEGVGSKPKFPKKSSPLQKQKKKQKQNLVPLIEDKTPPNLSVTTDIVEAMTAEKQIKEALGFHCRVAFNEAGESQVTFNLKNKKDLNTFIDMVTPNLF</sequence>
<reference evidence="2 3" key="1">
    <citation type="submission" date="2019-10" db="EMBL/GenBank/DDBJ databases">
        <title>New species of Slilvanegrellaceae.</title>
        <authorList>
            <person name="Pitt A."/>
            <person name="Hahn M.W."/>
        </authorList>
    </citation>
    <scope>NUCLEOTIDE SEQUENCE [LARGE SCALE GENOMIC DNA]</scope>
    <source>
        <strain evidence="2 3">SP-Ram-0.45-NSY-1</strain>
        <plasmid evidence="2">unnamed</plasmid>
    </source>
</reference>
<name>A0A6N6VMZ6_9BACT</name>
<accession>A0A6N6VMZ6</accession>
<dbReference type="OrthoDB" id="9827021at2"/>
<comment type="caution">
    <text evidence="2">The sequence shown here is derived from an EMBL/GenBank/DDBJ whole genome shotgun (WGS) entry which is preliminary data.</text>
</comment>
<keyword evidence="3" id="KW-1185">Reference proteome</keyword>
<geneLocation type="plasmid" evidence="2">
    <name>unnamed</name>
</geneLocation>